<organism evidence="12 13">
    <name type="scientific">Conidiobolus coronatus (strain ATCC 28846 / CBS 209.66 / NRRL 28638)</name>
    <name type="common">Delacroixia coronata</name>
    <dbReference type="NCBI Taxonomy" id="796925"/>
    <lineage>
        <taxon>Eukaryota</taxon>
        <taxon>Fungi</taxon>
        <taxon>Fungi incertae sedis</taxon>
        <taxon>Zoopagomycota</taxon>
        <taxon>Entomophthoromycotina</taxon>
        <taxon>Entomophthoromycetes</taxon>
        <taxon>Entomophthorales</taxon>
        <taxon>Ancylistaceae</taxon>
        <taxon>Conidiobolus</taxon>
    </lineage>
</organism>
<reference evidence="12 13" key="1">
    <citation type="journal article" date="2015" name="Genome Biol. Evol.">
        <title>Phylogenomic analyses indicate that early fungi evolved digesting cell walls of algal ancestors of land plants.</title>
        <authorList>
            <person name="Chang Y."/>
            <person name="Wang S."/>
            <person name="Sekimoto S."/>
            <person name="Aerts A.L."/>
            <person name="Choi C."/>
            <person name="Clum A."/>
            <person name="LaButti K.M."/>
            <person name="Lindquist E.A."/>
            <person name="Yee Ngan C."/>
            <person name="Ohm R.A."/>
            <person name="Salamov A.A."/>
            <person name="Grigoriev I.V."/>
            <person name="Spatafora J.W."/>
            <person name="Berbee M.L."/>
        </authorList>
    </citation>
    <scope>NUCLEOTIDE SEQUENCE [LARGE SCALE GENOMIC DNA]</scope>
    <source>
        <strain evidence="12 13">NRRL 28638</strain>
    </source>
</reference>
<keyword evidence="6" id="KW-0564">Palmitate</keyword>
<keyword evidence="3 10" id="KW-0812">Transmembrane</keyword>
<protein>
    <recommendedName>
        <fullName evidence="10">Palmitoyltransferase</fullName>
        <ecNumber evidence="10">2.3.1.225</ecNumber>
    </recommendedName>
</protein>
<dbReference type="Pfam" id="PF01529">
    <property type="entry name" value="DHHC"/>
    <property type="match status" value="1"/>
</dbReference>
<dbReference type="GO" id="GO:0019706">
    <property type="term" value="F:protein-cysteine S-palmitoyltransferase activity"/>
    <property type="evidence" value="ECO:0007669"/>
    <property type="project" value="UniProtKB-EC"/>
</dbReference>
<keyword evidence="8 10" id="KW-0012">Acyltransferase</keyword>
<keyword evidence="5 10" id="KW-0472">Membrane</keyword>
<sequence length="277" mass="32406">MPFTKDNIPTWLLYYFLVFNILLNYTLSVFIKPGEVPKGYKPDENSKVIEVKKTSIKPRFCRTCKCYKPLRTHHCSVCNKCVLKMDHHCPWLNNCVGHQNHPYFLRFLFFVNVTCIWSLIMSCTQVQRYFDNNYYYSRMNEISRLEVIIIVLNLIANVPTVILVGLLSIFQFYGLFENTTTIEGLEKDKVVEFVRKGYVDELRYPYDVGLFKNAQSVLGKNPLTWLLPLKAIGDGLTFPVQVYPDEDIIYWPPPEYIEYNNPGATKESNRSTNQSKF</sequence>
<evidence type="ECO:0000256" key="5">
    <source>
        <dbReference type="ARBA" id="ARBA00023136"/>
    </source>
</evidence>
<evidence type="ECO:0000313" key="12">
    <source>
        <dbReference type="EMBL" id="KXN74071.1"/>
    </source>
</evidence>
<evidence type="ECO:0000256" key="8">
    <source>
        <dbReference type="ARBA" id="ARBA00023315"/>
    </source>
</evidence>
<keyword evidence="13" id="KW-1185">Reference proteome</keyword>
<dbReference type="Proteomes" id="UP000070444">
    <property type="component" value="Unassembled WGS sequence"/>
</dbReference>
<comment type="similarity">
    <text evidence="10">Belongs to the DHHC palmitoyltransferase family.</text>
</comment>
<name>A0A137PGK5_CONC2</name>
<dbReference type="InterPro" id="IPR001594">
    <property type="entry name" value="Palmitoyltrfase_DHHC"/>
</dbReference>
<keyword evidence="2 10" id="KW-0808">Transferase</keyword>
<feature type="domain" description="Palmitoyltransferase DHHC" evidence="11">
    <location>
        <begin position="56"/>
        <end position="186"/>
    </location>
</feature>
<dbReference type="OrthoDB" id="331948at2759"/>
<dbReference type="InterPro" id="IPR039859">
    <property type="entry name" value="PFA4/ZDH16/20/ERF2-like"/>
</dbReference>
<comment type="subcellular location">
    <subcellularLocation>
        <location evidence="1">Membrane</location>
        <topology evidence="1">Multi-pass membrane protein</topology>
    </subcellularLocation>
</comment>
<evidence type="ECO:0000256" key="9">
    <source>
        <dbReference type="ARBA" id="ARBA00048048"/>
    </source>
</evidence>
<evidence type="ECO:0000256" key="3">
    <source>
        <dbReference type="ARBA" id="ARBA00022692"/>
    </source>
</evidence>
<evidence type="ECO:0000259" key="11">
    <source>
        <dbReference type="Pfam" id="PF01529"/>
    </source>
</evidence>
<gene>
    <name evidence="12" type="ORF">CONCODRAFT_35123</name>
</gene>
<feature type="transmembrane region" description="Helical" evidence="10">
    <location>
        <begin position="12"/>
        <end position="31"/>
    </location>
</feature>
<dbReference type="AlphaFoldDB" id="A0A137PGK5"/>
<dbReference type="PROSITE" id="PS50216">
    <property type="entry name" value="DHHC"/>
    <property type="match status" value="1"/>
</dbReference>
<dbReference type="EMBL" id="KQ964428">
    <property type="protein sequence ID" value="KXN74071.1"/>
    <property type="molecule type" value="Genomic_DNA"/>
</dbReference>
<evidence type="ECO:0000256" key="4">
    <source>
        <dbReference type="ARBA" id="ARBA00022989"/>
    </source>
</evidence>
<evidence type="ECO:0000313" key="13">
    <source>
        <dbReference type="Proteomes" id="UP000070444"/>
    </source>
</evidence>
<accession>A0A137PGK5</accession>
<feature type="transmembrane region" description="Helical" evidence="10">
    <location>
        <begin position="147"/>
        <end position="170"/>
    </location>
</feature>
<keyword evidence="4 10" id="KW-1133">Transmembrane helix</keyword>
<comment type="catalytic activity">
    <reaction evidence="9 10">
        <text>L-cysteinyl-[protein] + hexadecanoyl-CoA = S-hexadecanoyl-L-cysteinyl-[protein] + CoA</text>
        <dbReference type="Rhea" id="RHEA:36683"/>
        <dbReference type="Rhea" id="RHEA-COMP:10131"/>
        <dbReference type="Rhea" id="RHEA-COMP:11032"/>
        <dbReference type="ChEBI" id="CHEBI:29950"/>
        <dbReference type="ChEBI" id="CHEBI:57287"/>
        <dbReference type="ChEBI" id="CHEBI:57379"/>
        <dbReference type="ChEBI" id="CHEBI:74151"/>
        <dbReference type="EC" id="2.3.1.225"/>
    </reaction>
</comment>
<evidence type="ECO:0000256" key="2">
    <source>
        <dbReference type="ARBA" id="ARBA00022679"/>
    </source>
</evidence>
<dbReference type="GO" id="GO:0016020">
    <property type="term" value="C:membrane"/>
    <property type="evidence" value="ECO:0007669"/>
    <property type="project" value="UniProtKB-SubCell"/>
</dbReference>
<comment type="domain">
    <text evidence="10">The DHHC domain is required for palmitoyltransferase activity.</text>
</comment>
<dbReference type="PANTHER" id="PTHR12246">
    <property type="entry name" value="PALMITOYLTRANSFERASE ZDHHC16"/>
    <property type="match status" value="1"/>
</dbReference>
<feature type="transmembrane region" description="Helical" evidence="10">
    <location>
        <begin position="107"/>
        <end position="127"/>
    </location>
</feature>
<evidence type="ECO:0000256" key="1">
    <source>
        <dbReference type="ARBA" id="ARBA00004141"/>
    </source>
</evidence>
<keyword evidence="7" id="KW-0449">Lipoprotein</keyword>
<dbReference type="OMA" id="VAVQTFH"/>
<dbReference type="EC" id="2.3.1.225" evidence="10"/>
<evidence type="ECO:0000256" key="6">
    <source>
        <dbReference type="ARBA" id="ARBA00023139"/>
    </source>
</evidence>
<dbReference type="STRING" id="796925.A0A137PGK5"/>
<proteinExistence type="inferred from homology"/>
<evidence type="ECO:0000256" key="10">
    <source>
        <dbReference type="RuleBase" id="RU079119"/>
    </source>
</evidence>
<evidence type="ECO:0000256" key="7">
    <source>
        <dbReference type="ARBA" id="ARBA00023288"/>
    </source>
</evidence>